<proteinExistence type="predicted"/>
<keyword evidence="3" id="KW-1185">Reference proteome</keyword>
<evidence type="ECO:0000256" key="1">
    <source>
        <dbReference type="SAM" id="MobiDB-lite"/>
    </source>
</evidence>
<reference evidence="2 3" key="1">
    <citation type="submission" date="2017-12" db="EMBL/GenBank/DDBJ databases">
        <title>Gene loss provides genomic basis for host adaptation in cereal stripe rust fungi.</title>
        <authorList>
            <person name="Xia C."/>
        </authorList>
    </citation>
    <scope>NUCLEOTIDE SEQUENCE [LARGE SCALE GENOMIC DNA]</scope>
    <source>
        <strain evidence="2 3">93TX-2</strain>
    </source>
</reference>
<feature type="compositionally biased region" description="Low complexity" evidence="1">
    <location>
        <begin position="189"/>
        <end position="202"/>
    </location>
</feature>
<gene>
    <name evidence="2" type="ORF">PSHT_03916</name>
</gene>
<dbReference type="Proteomes" id="UP000238274">
    <property type="component" value="Unassembled WGS sequence"/>
</dbReference>
<feature type="region of interest" description="Disordered" evidence="1">
    <location>
        <begin position="189"/>
        <end position="214"/>
    </location>
</feature>
<name>A0A2S4WEC2_9BASI</name>
<dbReference type="AlphaFoldDB" id="A0A2S4WEC2"/>
<evidence type="ECO:0000313" key="3">
    <source>
        <dbReference type="Proteomes" id="UP000238274"/>
    </source>
</evidence>
<dbReference type="VEuPathDB" id="FungiDB:PSHT_03916"/>
<reference evidence="3" key="2">
    <citation type="journal article" date="2018" name="BMC Genomics">
        <title>Genomic insights into host adaptation between the wheat stripe rust pathogen (Puccinia striiformis f. sp. tritici) and the barley stripe rust pathogen (Puccinia striiformis f. sp. hordei).</title>
        <authorList>
            <person name="Xia C."/>
            <person name="Wang M."/>
            <person name="Yin C."/>
            <person name="Cornejo O.E."/>
            <person name="Hulbert S.H."/>
            <person name="Chen X."/>
        </authorList>
    </citation>
    <scope>NUCLEOTIDE SEQUENCE [LARGE SCALE GENOMIC DNA]</scope>
    <source>
        <strain evidence="3">93TX-2</strain>
    </source>
</reference>
<sequence>MDPPMSSGLVSFGNELRPSNSCFLCICDPTPHITSNFYTARRKLLFVRSSFSMILPPHSIYLCITWHVLAGRLALSSLNAEAHAAMDSANRLPGFAHINTRGAIVIQRIETNGEKQGDHDSGIPEELAERKAELKSMEMEGNQLKNQIRSLSVPGISAPSLQVKSQLEELYDVLMTPIQDRIFRLSGLGSSTTSVTGKTSTETPEHATSALIPSSNSRDLAITQILDDENLPTTTSRDRRSTSPKSLKAHVDAIGISLEKLGIQSSRIKGELDGVELEHVKDILDHERRKIWTSLETKLINFESWSPRWRRTPVNQAEMEFKLEFLRSLFLLGDFIHKYKLLSAKSFDKIKLFNVECVLANTQSYTELLLYIEGNKFFDEAETVIPQIDFITTSPTFKHFHRSIKALPTQYHIYLVYGVLQALTYHGPRYFDDSKLEASYGFSHVCEGFREPQFLVGAQHLAERLTKTPELDYRADEGDLQRIDLIEDLIDFFQDPPRTSLSDQERLEFQLIFYVLDFVDKYYQPIIEAMERRQELRLLFRKQLEYMRSYLKFHQTRSRDPVAYSKSVKQETFSMMFNDKSRENEDLRQWIRTVPLALFHQNSWLDRLGFGPLDCFGFRRPPNLNLWMGEKP</sequence>
<evidence type="ECO:0000313" key="2">
    <source>
        <dbReference type="EMBL" id="POW20088.1"/>
    </source>
</evidence>
<dbReference type="VEuPathDB" id="FungiDB:PSTT_10387"/>
<dbReference type="OrthoDB" id="10622313at2759"/>
<reference evidence="3" key="3">
    <citation type="journal article" date="2018" name="Mol. Plant Microbe Interact.">
        <title>Genome sequence resources for the wheat stripe rust pathogen (Puccinia striiformis f. sp. tritici) and the barley stripe rust pathogen (Puccinia striiformis f. sp. hordei).</title>
        <authorList>
            <person name="Xia C."/>
            <person name="Wang M."/>
            <person name="Yin C."/>
            <person name="Cornejo O.E."/>
            <person name="Hulbert S.H."/>
            <person name="Chen X."/>
        </authorList>
    </citation>
    <scope>NUCLEOTIDE SEQUENCE [LARGE SCALE GENOMIC DNA]</scope>
    <source>
        <strain evidence="3">93TX-2</strain>
    </source>
</reference>
<accession>A0A2S4WEC2</accession>
<comment type="caution">
    <text evidence="2">The sequence shown here is derived from an EMBL/GenBank/DDBJ whole genome shotgun (WGS) entry which is preliminary data.</text>
</comment>
<protein>
    <submittedName>
        <fullName evidence="2">Uncharacterized protein</fullName>
    </submittedName>
</protein>
<dbReference type="EMBL" id="PKSM01000038">
    <property type="protein sequence ID" value="POW20088.1"/>
    <property type="molecule type" value="Genomic_DNA"/>
</dbReference>
<organism evidence="2 3">
    <name type="scientific">Puccinia striiformis</name>
    <dbReference type="NCBI Taxonomy" id="27350"/>
    <lineage>
        <taxon>Eukaryota</taxon>
        <taxon>Fungi</taxon>
        <taxon>Dikarya</taxon>
        <taxon>Basidiomycota</taxon>
        <taxon>Pucciniomycotina</taxon>
        <taxon>Pucciniomycetes</taxon>
        <taxon>Pucciniales</taxon>
        <taxon>Pucciniaceae</taxon>
        <taxon>Puccinia</taxon>
    </lineage>
</organism>